<name>A0A8S1PNV6_9CILI</name>
<dbReference type="Proteomes" id="UP000692954">
    <property type="component" value="Unassembled WGS sequence"/>
</dbReference>
<sequence>MLSILEIEETYDFYSCLCFSNIFDCGKFMQRIVFKLNNQLQIRKFYQAFISQF</sequence>
<keyword evidence="2" id="KW-1185">Reference proteome</keyword>
<reference evidence="1" key="1">
    <citation type="submission" date="2021-01" db="EMBL/GenBank/DDBJ databases">
        <authorList>
            <consortium name="Genoscope - CEA"/>
            <person name="William W."/>
        </authorList>
    </citation>
    <scope>NUCLEOTIDE SEQUENCE</scope>
</reference>
<gene>
    <name evidence="1" type="ORF">PSON_ATCC_30995.1.T0820181</name>
</gene>
<dbReference type="AlphaFoldDB" id="A0A8S1PNV6"/>
<protein>
    <submittedName>
        <fullName evidence="1">Uncharacterized protein</fullName>
    </submittedName>
</protein>
<evidence type="ECO:0000313" key="1">
    <source>
        <dbReference type="EMBL" id="CAD8104564.1"/>
    </source>
</evidence>
<organism evidence="1 2">
    <name type="scientific">Paramecium sonneborni</name>
    <dbReference type="NCBI Taxonomy" id="65129"/>
    <lineage>
        <taxon>Eukaryota</taxon>
        <taxon>Sar</taxon>
        <taxon>Alveolata</taxon>
        <taxon>Ciliophora</taxon>
        <taxon>Intramacronucleata</taxon>
        <taxon>Oligohymenophorea</taxon>
        <taxon>Peniculida</taxon>
        <taxon>Parameciidae</taxon>
        <taxon>Paramecium</taxon>
    </lineage>
</organism>
<accession>A0A8S1PNV6</accession>
<proteinExistence type="predicted"/>
<dbReference type="EMBL" id="CAJJDN010000082">
    <property type="protein sequence ID" value="CAD8104564.1"/>
    <property type="molecule type" value="Genomic_DNA"/>
</dbReference>
<evidence type="ECO:0000313" key="2">
    <source>
        <dbReference type="Proteomes" id="UP000692954"/>
    </source>
</evidence>
<comment type="caution">
    <text evidence="1">The sequence shown here is derived from an EMBL/GenBank/DDBJ whole genome shotgun (WGS) entry which is preliminary data.</text>
</comment>